<dbReference type="InterPro" id="IPR019949">
    <property type="entry name" value="CmoO-like"/>
</dbReference>
<accession>A0A0J6EQZ1</accession>
<keyword evidence="4" id="KW-0560">Oxidoreductase</keyword>
<dbReference type="InterPro" id="IPR036661">
    <property type="entry name" value="Luciferase-like_sf"/>
</dbReference>
<dbReference type="PATRIC" id="fig|1664069.3.peg.3093"/>
<comment type="similarity">
    <text evidence="1">To bacterial alkanal monooxygenase alpha and beta chains.</text>
</comment>
<dbReference type="PANTHER" id="PTHR30137:SF19">
    <property type="entry name" value="LUCIFERASE-LIKE MONOOXYGENASE"/>
    <property type="match status" value="1"/>
</dbReference>
<evidence type="ECO:0000256" key="1">
    <source>
        <dbReference type="ARBA" id="ARBA00007789"/>
    </source>
</evidence>
<feature type="domain" description="Luciferase-like" evidence="2">
    <location>
        <begin position="7"/>
        <end position="302"/>
    </location>
</feature>
<dbReference type="InterPro" id="IPR050766">
    <property type="entry name" value="Bact_Lucif_Oxidored"/>
</dbReference>
<evidence type="ECO:0000313" key="6">
    <source>
        <dbReference type="Proteomes" id="UP001341297"/>
    </source>
</evidence>
<dbReference type="GO" id="GO:0016705">
    <property type="term" value="F:oxidoreductase activity, acting on paired donors, with incorporation or reduction of molecular oxygen"/>
    <property type="evidence" value="ECO:0007669"/>
    <property type="project" value="InterPro"/>
</dbReference>
<evidence type="ECO:0000313" key="4">
    <source>
        <dbReference type="EMBL" id="MEC0483868.1"/>
    </source>
</evidence>
<dbReference type="RefSeq" id="WP_048352769.1">
    <property type="nucleotide sequence ID" value="NZ_CP023481.1"/>
</dbReference>
<reference evidence="4 6" key="3">
    <citation type="submission" date="2023-03" db="EMBL/GenBank/DDBJ databases">
        <title>Agriculturally important microbes genome sequencing.</title>
        <authorList>
            <person name="Dunlap C."/>
        </authorList>
    </citation>
    <scope>NUCLEOTIDE SEQUENCE [LARGE SCALE GENOMIC DNA]</scope>
    <source>
        <strain evidence="4 6">CBP-3203</strain>
    </source>
</reference>
<organism evidence="3 5">
    <name type="scientific">Bacillus glycinifermentans</name>
    <dbReference type="NCBI Taxonomy" id="1664069"/>
    <lineage>
        <taxon>Bacteria</taxon>
        <taxon>Bacillati</taxon>
        <taxon>Bacillota</taxon>
        <taxon>Bacilli</taxon>
        <taxon>Bacillales</taxon>
        <taxon>Bacillaceae</taxon>
        <taxon>Bacillus</taxon>
    </lineage>
</organism>
<dbReference type="AlphaFoldDB" id="A0A0J6EQZ1"/>
<protein>
    <submittedName>
        <fullName evidence="4">LLM class flavin-dependent oxidoreductase</fullName>
        <ecNumber evidence="4">1.-.-.-</ecNumber>
    </submittedName>
</protein>
<dbReference type="InterPro" id="IPR011251">
    <property type="entry name" value="Luciferase-like_dom"/>
</dbReference>
<evidence type="ECO:0000313" key="5">
    <source>
        <dbReference type="Proteomes" id="UP000036168"/>
    </source>
</evidence>
<dbReference type="EMBL" id="JARRTL010000006">
    <property type="protein sequence ID" value="MEC0483868.1"/>
    <property type="molecule type" value="Genomic_DNA"/>
</dbReference>
<sequence>MISLSILDQSPVSEGSTPEAALRQTVELAQMAEKLGYRRFWVSEHHFSRNLAGSSPEVLMGYIAAKTENIRVGSGGVMLPHYSAYKVAENFRVLEGLAPGRIDAGLGRAPGGMPIASMALLDGGRRKTDKYPEQIQDLITYLHDQADEHHRFPNLTASPNVGSAPEVWMLGSSGESARLAAQVGASYTFALFINGEGGEDAVRLYKERFKPSVLGDRPKVTVAVFVICAETEDAAERLAKSLDFSLLANEQGMVTEGFPSLVTALSYQYSPYEKKRVEENRKRMVIGTKEQVKQQLLALAGAYGADEIMAVTITHDFRDKLNSYRLLAEAFQN</sequence>
<accession>A0A0J6EPK6</accession>
<reference evidence="3 5" key="1">
    <citation type="journal article" date="2015" name="Int. J. Syst. Evol. Microbiol.">
        <title>Bacillus glycinifermentans sp. nov., isolated from fermented soybean paste.</title>
        <authorList>
            <person name="Kim S.J."/>
            <person name="Dunlap C.A."/>
            <person name="Kwon S.W."/>
            <person name="Rooney A.P."/>
        </authorList>
    </citation>
    <scope>NUCLEOTIDE SEQUENCE [LARGE SCALE GENOMIC DNA]</scope>
    <source>
        <strain evidence="3 5">GO-13</strain>
    </source>
</reference>
<comment type="caution">
    <text evidence="3">The sequence shown here is derived from an EMBL/GenBank/DDBJ whole genome shotgun (WGS) entry which is preliminary data.</text>
</comment>
<dbReference type="Proteomes" id="UP000036168">
    <property type="component" value="Unassembled WGS sequence"/>
</dbReference>
<dbReference type="PANTHER" id="PTHR30137">
    <property type="entry name" value="LUCIFERASE-LIKE MONOOXYGENASE"/>
    <property type="match status" value="1"/>
</dbReference>
<dbReference type="Gene3D" id="3.20.20.30">
    <property type="entry name" value="Luciferase-like domain"/>
    <property type="match status" value="1"/>
</dbReference>
<dbReference type="GO" id="GO:0005829">
    <property type="term" value="C:cytosol"/>
    <property type="evidence" value="ECO:0007669"/>
    <property type="project" value="TreeGrafter"/>
</dbReference>
<dbReference type="Proteomes" id="UP001341297">
    <property type="component" value="Unassembled WGS sequence"/>
</dbReference>
<dbReference type="NCBIfam" id="TIGR03558">
    <property type="entry name" value="oxido_grp_1"/>
    <property type="match status" value="1"/>
</dbReference>
<proteinExistence type="predicted"/>
<reference evidence="3" key="2">
    <citation type="submission" date="2015-10" db="EMBL/GenBank/DDBJ databases">
        <authorList>
            <person name="Gilbert D.G."/>
        </authorList>
    </citation>
    <scope>NUCLEOTIDE SEQUENCE</scope>
    <source>
        <strain evidence="3">GO-13</strain>
    </source>
</reference>
<dbReference type="SUPFAM" id="SSF51679">
    <property type="entry name" value="Bacterial luciferase-like"/>
    <property type="match status" value="1"/>
</dbReference>
<dbReference type="OrthoDB" id="9780518at2"/>
<evidence type="ECO:0000259" key="2">
    <source>
        <dbReference type="Pfam" id="PF00296"/>
    </source>
</evidence>
<evidence type="ECO:0000313" key="3">
    <source>
        <dbReference type="EMBL" id="KRT90182.1"/>
    </source>
</evidence>
<dbReference type="FunFam" id="3.20.20.30:FF:000002">
    <property type="entry name" value="LLM class flavin-dependent oxidoreductase"/>
    <property type="match status" value="1"/>
</dbReference>
<dbReference type="EC" id="1.-.-.-" evidence="4"/>
<dbReference type="STRING" id="1664069.BGLY_4426"/>
<dbReference type="EMBL" id="LECW02000045">
    <property type="protein sequence ID" value="KRT90182.1"/>
    <property type="molecule type" value="Genomic_DNA"/>
</dbReference>
<gene>
    <name evidence="3" type="ORF">AB447_206260</name>
    <name evidence="4" type="ORF">P8828_03250</name>
</gene>
<name>A0A0J6EQZ1_9BACI</name>
<dbReference type="Pfam" id="PF00296">
    <property type="entry name" value="Bac_luciferase"/>
    <property type="match status" value="1"/>
</dbReference>
<keyword evidence="6" id="KW-1185">Reference proteome</keyword>